<proteinExistence type="inferred from homology"/>
<feature type="domain" description="Glycosyl hydrolase family 13 catalytic" evidence="2">
    <location>
        <begin position="26"/>
        <end position="421"/>
    </location>
</feature>
<reference evidence="3" key="1">
    <citation type="submission" date="2022-08" db="EMBL/GenBank/DDBJ databases">
        <title>Complete genome sequence of Mycoplasma molare type strain H 542.</title>
        <authorList>
            <person name="Spergser J."/>
        </authorList>
    </citation>
    <scope>NUCLEOTIDE SEQUENCE</scope>
    <source>
        <strain evidence="3">H 542</strain>
    </source>
</reference>
<dbReference type="InterPro" id="IPR045857">
    <property type="entry name" value="O16G_dom_2"/>
</dbReference>
<dbReference type="Gene3D" id="3.90.400.10">
    <property type="entry name" value="Oligo-1,6-glucosidase, Domain 2"/>
    <property type="match status" value="1"/>
</dbReference>
<evidence type="ECO:0000313" key="4">
    <source>
        <dbReference type="Proteomes" id="UP001058364"/>
    </source>
</evidence>
<dbReference type="PANTHER" id="PTHR10357:SF179">
    <property type="entry name" value="NEUTRAL AND BASIC AMINO ACID TRANSPORT PROTEIN RBAT"/>
    <property type="match status" value="1"/>
</dbReference>
<dbReference type="InterPro" id="IPR017853">
    <property type="entry name" value="GH"/>
</dbReference>
<gene>
    <name evidence="3" type="ORF">NX772_02830</name>
</gene>
<dbReference type="Pfam" id="PF00128">
    <property type="entry name" value="Alpha-amylase"/>
    <property type="match status" value="1"/>
</dbReference>
<keyword evidence="3" id="KW-0378">Hydrolase</keyword>
<dbReference type="SUPFAM" id="SSF51445">
    <property type="entry name" value="(Trans)glycosidases"/>
    <property type="match status" value="1"/>
</dbReference>
<dbReference type="Proteomes" id="UP001058364">
    <property type="component" value="Chromosome"/>
</dbReference>
<dbReference type="GO" id="GO:0016787">
    <property type="term" value="F:hydrolase activity"/>
    <property type="evidence" value="ECO:0007669"/>
    <property type="project" value="UniProtKB-KW"/>
</dbReference>
<sequence>MNININDIEVIMKENILNWANKVIYQIFPRSFKDSNNDGNGDLRGIISKLDYLENLGIDAIWLCPVYETEFADAGYDVLDYKKIWSTFGTIEDFKFLVEEAKKRNIEIIMDIVLNHTSNKHQWFLKAIESEKNKEHNYYIWTDKPGDEESIFGGSAWEYVPSLNKYYFHLFAKEQVDLNWESDFTIDAMVDVIDFWYNLGVRGFRLDAIQHVHKETNNGNFSHSFGSKMVEYLQKFENKIYETKKDVFFIGEASGIQPNTVLKYAQGKDKIADNFYNFGSWWIGWGKETGRNGYDANWKISDFANPAILEYQNNKEIKNYMITNFMSSHDTARSISRWGDEKLFWEESAKSLALYQFSLKGIQTVLYGEEIGLKNPIFHSRKDFRDVDALNAYRIFVDEKKKYTEQEMTRFHNINSRDNSRIPMVWNKKENFGFNEGKKTWIKKSGYYLNSSVEEQERKEDSILNFYKNIIKLRKKFSSVLIDGEAQMELLENEVIKVTRFSNDQKIVSLINLTNKEKTIDSFNNREILLNTYSDKKGIENILRPYQSIMFLEK</sequence>
<name>A0ABY5TTM2_9BACT</name>
<dbReference type="SMART" id="SM00642">
    <property type="entry name" value="Aamy"/>
    <property type="match status" value="1"/>
</dbReference>
<dbReference type="InterPro" id="IPR006047">
    <property type="entry name" value="GH13_cat_dom"/>
</dbReference>
<evidence type="ECO:0000313" key="3">
    <source>
        <dbReference type="EMBL" id="UWD34018.1"/>
    </source>
</evidence>
<dbReference type="RefSeq" id="WP_240532000.1">
    <property type="nucleotide sequence ID" value="NZ_CP103423.1"/>
</dbReference>
<dbReference type="Gene3D" id="3.20.20.80">
    <property type="entry name" value="Glycosidases"/>
    <property type="match status" value="1"/>
</dbReference>
<comment type="similarity">
    <text evidence="1">Belongs to the glycosyl hydrolase 13 family.</text>
</comment>
<accession>A0ABY5TTM2</accession>
<evidence type="ECO:0000259" key="2">
    <source>
        <dbReference type="SMART" id="SM00642"/>
    </source>
</evidence>
<dbReference type="InterPro" id="IPR013780">
    <property type="entry name" value="Glyco_hydro_b"/>
</dbReference>
<dbReference type="PANTHER" id="PTHR10357">
    <property type="entry name" value="ALPHA-AMYLASE FAMILY MEMBER"/>
    <property type="match status" value="1"/>
</dbReference>
<keyword evidence="4" id="KW-1185">Reference proteome</keyword>
<dbReference type="Gene3D" id="2.60.40.1180">
    <property type="entry name" value="Golgi alpha-mannosidase II"/>
    <property type="match status" value="1"/>
</dbReference>
<organism evidence="3 4">
    <name type="scientific">Mesomycoplasma molare</name>
    <dbReference type="NCBI Taxonomy" id="171288"/>
    <lineage>
        <taxon>Bacteria</taxon>
        <taxon>Bacillati</taxon>
        <taxon>Mycoplasmatota</taxon>
        <taxon>Mycoplasmoidales</taxon>
        <taxon>Metamycoplasmataceae</taxon>
        <taxon>Mesomycoplasma</taxon>
    </lineage>
</organism>
<protein>
    <submittedName>
        <fullName evidence="3">Alpha-amylase family glycosyl hydrolase</fullName>
    </submittedName>
</protein>
<evidence type="ECO:0000256" key="1">
    <source>
        <dbReference type="ARBA" id="ARBA00008061"/>
    </source>
</evidence>
<dbReference type="EMBL" id="CP103423">
    <property type="protein sequence ID" value="UWD34018.1"/>
    <property type="molecule type" value="Genomic_DNA"/>
</dbReference>